<evidence type="ECO:0000256" key="1">
    <source>
        <dbReference type="SAM" id="Phobius"/>
    </source>
</evidence>
<dbReference type="Proteomes" id="UP000676776">
    <property type="component" value="Unassembled WGS sequence"/>
</dbReference>
<keyword evidence="1" id="KW-0472">Membrane</keyword>
<name>A0ABS3T1I0_9FLAO</name>
<evidence type="ECO:0000313" key="2">
    <source>
        <dbReference type="EMBL" id="MBO3116608.1"/>
    </source>
</evidence>
<feature type="transmembrane region" description="Helical" evidence="1">
    <location>
        <begin position="40"/>
        <end position="58"/>
    </location>
</feature>
<dbReference type="EMBL" id="JAGEVF010000005">
    <property type="protein sequence ID" value="MBO3116608.1"/>
    <property type="molecule type" value="Genomic_DNA"/>
</dbReference>
<proteinExistence type="predicted"/>
<keyword evidence="1" id="KW-1133">Transmembrane helix</keyword>
<dbReference type="RefSeq" id="WP_208153934.1">
    <property type="nucleotide sequence ID" value="NZ_JAGEVF010000005.1"/>
</dbReference>
<reference evidence="2 3" key="1">
    <citation type="submission" date="2021-03" db="EMBL/GenBank/DDBJ databases">
        <title>Winogradskyella sp. nov., isolated from costal sediment.</title>
        <authorList>
            <person name="Gao C."/>
        </authorList>
    </citation>
    <scope>NUCLEOTIDE SEQUENCE [LARGE SCALE GENOMIC DNA]</scope>
    <source>
        <strain evidence="2 3">DF17</strain>
    </source>
</reference>
<accession>A0ABS3T1I0</accession>
<keyword evidence="3" id="KW-1185">Reference proteome</keyword>
<feature type="transmembrane region" description="Helical" evidence="1">
    <location>
        <begin position="124"/>
        <end position="145"/>
    </location>
</feature>
<keyword evidence="1" id="KW-0812">Transmembrane</keyword>
<evidence type="ECO:0000313" key="3">
    <source>
        <dbReference type="Proteomes" id="UP000676776"/>
    </source>
</evidence>
<sequence length="210" mass="24851">MDELDLLKKDWNKGQADFKSYEESDIYPMLHKKSSNIVKTLFYISVAELVFWVLISYVPYLFSDSMRQRLDESYENPLFVGLTILGFVVTAVFVYLLYHSHKSISTTDNVRRLMKSILRTRKVIKYYVLYNLIMIFISVPLSLYFEFQQNPLFHEEVAQMNNTQMSILIGITVVVTGVLVGLIWLFYRLLYGILLKRLNRNYEELKRLEV</sequence>
<organism evidence="2 3">
    <name type="scientific">Winogradskyella pelagia</name>
    <dbReference type="NCBI Taxonomy" id="2819984"/>
    <lineage>
        <taxon>Bacteria</taxon>
        <taxon>Pseudomonadati</taxon>
        <taxon>Bacteroidota</taxon>
        <taxon>Flavobacteriia</taxon>
        <taxon>Flavobacteriales</taxon>
        <taxon>Flavobacteriaceae</taxon>
        <taxon>Winogradskyella</taxon>
    </lineage>
</organism>
<protein>
    <submittedName>
        <fullName evidence="2">Uncharacterized protein</fullName>
    </submittedName>
</protein>
<gene>
    <name evidence="2" type="ORF">J4050_07615</name>
</gene>
<comment type="caution">
    <text evidence="2">The sequence shown here is derived from an EMBL/GenBank/DDBJ whole genome shotgun (WGS) entry which is preliminary data.</text>
</comment>
<feature type="transmembrane region" description="Helical" evidence="1">
    <location>
        <begin position="78"/>
        <end position="98"/>
    </location>
</feature>
<feature type="transmembrane region" description="Helical" evidence="1">
    <location>
        <begin position="165"/>
        <end position="187"/>
    </location>
</feature>